<dbReference type="Gene3D" id="3.40.630.30">
    <property type="match status" value="1"/>
</dbReference>
<dbReference type="EMBL" id="BAAAGF010000003">
    <property type="protein sequence ID" value="GAA0746220.1"/>
    <property type="molecule type" value="Genomic_DNA"/>
</dbReference>
<evidence type="ECO:0000313" key="2">
    <source>
        <dbReference type="EMBL" id="GAA0746220.1"/>
    </source>
</evidence>
<name>A0ABP3V1H8_9FLAO</name>
<dbReference type="PROSITE" id="PS51186">
    <property type="entry name" value="GNAT"/>
    <property type="match status" value="1"/>
</dbReference>
<feature type="domain" description="N-acetyltransferase" evidence="1">
    <location>
        <begin position="19"/>
        <end position="166"/>
    </location>
</feature>
<keyword evidence="3" id="KW-1185">Reference proteome</keyword>
<dbReference type="PANTHER" id="PTHR43610:SF1">
    <property type="entry name" value="N-ACETYLTRANSFERASE DOMAIN-CONTAINING PROTEIN"/>
    <property type="match status" value="1"/>
</dbReference>
<accession>A0ABP3V1H8</accession>
<dbReference type="InterPro" id="IPR000182">
    <property type="entry name" value="GNAT_dom"/>
</dbReference>
<dbReference type="PANTHER" id="PTHR43610">
    <property type="entry name" value="BLL6696 PROTEIN"/>
    <property type="match status" value="1"/>
</dbReference>
<sequence>MNIPPIENDRVSLTLLGLSNYKKLQEVANEKDLIAYSPSDISSPEKLKNYVQTAVDGFYHKTIIPFIIYDKQEQKFAGSTRFGHINWDNKTLHIGWTWIGREFQGSGLNTNMKFLMLQYAFETLAFEKVEFRIDERNIRSRKAVEKLGATLEGILRRDVVLKDGFRRNTCCYGILKDEWPTIKLTIFKEFN</sequence>
<protein>
    <submittedName>
        <fullName evidence="2">GNAT family protein</fullName>
    </submittedName>
</protein>
<dbReference type="Proteomes" id="UP001500736">
    <property type="component" value="Unassembled WGS sequence"/>
</dbReference>
<dbReference type="RefSeq" id="WP_343798308.1">
    <property type="nucleotide sequence ID" value="NZ_BAAAGF010000003.1"/>
</dbReference>
<dbReference type="Pfam" id="PF13302">
    <property type="entry name" value="Acetyltransf_3"/>
    <property type="match status" value="1"/>
</dbReference>
<reference evidence="3" key="1">
    <citation type="journal article" date="2019" name="Int. J. Syst. Evol. Microbiol.">
        <title>The Global Catalogue of Microorganisms (GCM) 10K type strain sequencing project: providing services to taxonomists for standard genome sequencing and annotation.</title>
        <authorList>
            <consortium name="The Broad Institute Genomics Platform"/>
            <consortium name="The Broad Institute Genome Sequencing Center for Infectious Disease"/>
            <person name="Wu L."/>
            <person name="Ma J."/>
        </authorList>
    </citation>
    <scope>NUCLEOTIDE SEQUENCE [LARGE SCALE GENOMIC DNA]</scope>
    <source>
        <strain evidence="3">JCM 15976</strain>
    </source>
</reference>
<comment type="caution">
    <text evidence="2">The sequence shown here is derived from an EMBL/GenBank/DDBJ whole genome shotgun (WGS) entry which is preliminary data.</text>
</comment>
<dbReference type="SUPFAM" id="SSF55729">
    <property type="entry name" value="Acyl-CoA N-acyltransferases (Nat)"/>
    <property type="match status" value="1"/>
</dbReference>
<evidence type="ECO:0000259" key="1">
    <source>
        <dbReference type="PROSITE" id="PS51186"/>
    </source>
</evidence>
<dbReference type="InterPro" id="IPR016181">
    <property type="entry name" value="Acyl_CoA_acyltransferase"/>
</dbReference>
<organism evidence="2 3">
    <name type="scientific">Gaetbulibacter jejuensis</name>
    <dbReference type="NCBI Taxonomy" id="584607"/>
    <lineage>
        <taxon>Bacteria</taxon>
        <taxon>Pseudomonadati</taxon>
        <taxon>Bacteroidota</taxon>
        <taxon>Flavobacteriia</taxon>
        <taxon>Flavobacteriales</taxon>
        <taxon>Flavobacteriaceae</taxon>
        <taxon>Gaetbulibacter</taxon>
    </lineage>
</organism>
<proteinExistence type="predicted"/>
<gene>
    <name evidence="2" type="ORF">GCM10009431_22320</name>
</gene>
<evidence type="ECO:0000313" key="3">
    <source>
        <dbReference type="Proteomes" id="UP001500736"/>
    </source>
</evidence>